<sequence>MKDQHDQKREDHRIEGKAAKPEDKVPTYQELLDDALDQTFPASDPISPSAAQHAEREISTGKDEKDWKLQPGSSCSSGPSVKKD</sequence>
<protein>
    <submittedName>
        <fullName evidence="2">Uncharacterized protein</fullName>
    </submittedName>
</protein>
<evidence type="ECO:0000313" key="3">
    <source>
        <dbReference type="Proteomes" id="UP000035352"/>
    </source>
</evidence>
<dbReference type="STRING" id="413882.AAW51_1496"/>
<proteinExistence type="predicted"/>
<organism evidence="2 3">
    <name type="scientific">Caldimonas brevitalea</name>
    <dbReference type="NCBI Taxonomy" id="413882"/>
    <lineage>
        <taxon>Bacteria</taxon>
        <taxon>Pseudomonadati</taxon>
        <taxon>Pseudomonadota</taxon>
        <taxon>Betaproteobacteria</taxon>
        <taxon>Burkholderiales</taxon>
        <taxon>Sphaerotilaceae</taxon>
        <taxon>Caldimonas</taxon>
    </lineage>
</organism>
<dbReference type="PATRIC" id="fig|413882.6.peg.1571"/>
<accession>A0A0G3BFR7</accession>
<keyword evidence="3" id="KW-1185">Reference proteome</keyword>
<feature type="region of interest" description="Disordered" evidence="1">
    <location>
        <begin position="1"/>
        <end position="26"/>
    </location>
</feature>
<gene>
    <name evidence="2" type="ORF">AAW51_1496</name>
</gene>
<feature type="compositionally biased region" description="Basic and acidic residues" evidence="1">
    <location>
        <begin position="53"/>
        <end position="68"/>
    </location>
</feature>
<dbReference type="EMBL" id="CP011371">
    <property type="protein sequence ID" value="AKJ28187.1"/>
    <property type="molecule type" value="Genomic_DNA"/>
</dbReference>
<dbReference type="KEGG" id="pbh:AAW51_1496"/>
<evidence type="ECO:0000256" key="1">
    <source>
        <dbReference type="SAM" id="MobiDB-lite"/>
    </source>
</evidence>
<feature type="region of interest" description="Disordered" evidence="1">
    <location>
        <begin position="39"/>
        <end position="84"/>
    </location>
</feature>
<dbReference type="Proteomes" id="UP000035352">
    <property type="component" value="Chromosome"/>
</dbReference>
<reference evidence="2 3" key="1">
    <citation type="submission" date="2015-05" db="EMBL/GenBank/DDBJ databases">
        <authorList>
            <person name="Tang B."/>
            <person name="Yu Y."/>
        </authorList>
    </citation>
    <scope>NUCLEOTIDE SEQUENCE [LARGE SCALE GENOMIC DNA]</scope>
    <source>
        <strain evidence="2 3">DSM 7029</strain>
    </source>
</reference>
<feature type="compositionally biased region" description="Polar residues" evidence="1">
    <location>
        <begin position="71"/>
        <end position="84"/>
    </location>
</feature>
<dbReference type="OrthoDB" id="8966764at2"/>
<feature type="compositionally biased region" description="Basic and acidic residues" evidence="1">
    <location>
        <begin position="1"/>
        <end position="25"/>
    </location>
</feature>
<dbReference type="AlphaFoldDB" id="A0A0G3BFR7"/>
<name>A0A0G3BFR7_9BURK</name>
<evidence type="ECO:0000313" key="2">
    <source>
        <dbReference type="EMBL" id="AKJ28187.1"/>
    </source>
</evidence>
<dbReference type="RefSeq" id="WP_047194101.1">
    <property type="nucleotide sequence ID" value="NZ_CP011371.1"/>
</dbReference>